<proteinExistence type="predicted"/>
<dbReference type="Pfam" id="PF03610">
    <property type="entry name" value="EIIA-man"/>
    <property type="match status" value="1"/>
</dbReference>
<comment type="subcellular location">
    <subcellularLocation>
        <location evidence="1">Cytoplasm</location>
    </subcellularLocation>
</comment>
<evidence type="ECO:0000256" key="2">
    <source>
        <dbReference type="ARBA" id="ARBA00022448"/>
    </source>
</evidence>
<organism evidence="10 11">
    <name type="scientific">Pediococcus cellicola</name>
    <dbReference type="NCBI Taxonomy" id="319652"/>
    <lineage>
        <taxon>Bacteria</taxon>
        <taxon>Bacillati</taxon>
        <taxon>Bacillota</taxon>
        <taxon>Bacilli</taxon>
        <taxon>Lactobacillales</taxon>
        <taxon>Lactobacillaceae</taxon>
        <taxon>Pediococcus</taxon>
    </lineage>
</organism>
<evidence type="ECO:0000256" key="8">
    <source>
        <dbReference type="ARBA" id="ARBA00022777"/>
    </source>
</evidence>
<dbReference type="InterPro" id="IPR036662">
    <property type="entry name" value="PTS_EIIA_man-typ_sf"/>
</dbReference>
<evidence type="ECO:0000256" key="6">
    <source>
        <dbReference type="ARBA" id="ARBA00022679"/>
    </source>
</evidence>
<evidence type="ECO:0000313" key="11">
    <source>
        <dbReference type="Proteomes" id="UP000051568"/>
    </source>
</evidence>
<dbReference type="RefSeq" id="WP_057750624.1">
    <property type="nucleotide sequence ID" value="NZ_BJVH01000002.1"/>
</dbReference>
<dbReference type="Proteomes" id="UP000051568">
    <property type="component" value="Unassembled WGS sequence"/>
</dbReference>
<evidence type="ECO:0000256" key="7">
    <source>
        <dbReference type="ARBA" id="ARBA00022683"/>
    </source>
</evidence>
<keyword evidence="5" id="KW-0762">Sugar transport</keyword>
<keyword evidence="3" id="KW-0963">Cytoplasm</keyword>
<dbReference type="InterPro" id="IPR013789">
    <property type="entry name" value="PTS_EIIA_man"/>
</dbReference>
<keyword evidence="4" id="KW-0597">Phosphoprotein</keyword>
<keyword evidence="2" id="KW-0813">Transport</keyword>
<dbReference type="AlphaFoldDB" id="A0A0R2ITC6"/>
<name>A0A0R2ITC6_9LACO</name>
<dbReference type="GO" id="GO:0005737">
    <property type="term" value="C:cytoplasm"/>
    <property type="evidence" value="ECO:0007669"/>
    <property type="project" value="UniProtKB-SubCell"/>
</dbReference>
<dbReference type="GO" id="GO:0016020">
    <property type="term" value="C:membrane"/>
    <property type="evidence" value="ECO:0007669"/>
    <property type="project" value="InterPro"/>
</dbReference>
<dbReference type="GO" id="GO:0016301">
    <property type="term" value="F:kinase activity"/>
    <property type="evidence" value="ECO:0007669"/>
    <property type="project" value="UniProtKB-KW"/>
</dbReference>
<dbReference type="PATRIC" id="fig|319652.3.peg.1383"/>
<dbReference type="NCBIfam" id="TIGR00824">
    <property type="entry name" value="EIIA-man"/>
    <property type="match status" value="1"/>
</dbReference>
<dbReference type="SUPFAM" id="SSF53062">
    <property type="entry name" value="PTS system fructose IIA component-like"/>
    <property type="match status" value="1"/>
</dbReference>
<evidence type="ECO:0000256" key="4">
    <source>
        <dbReference type="ARBA" id="ARBA00022553"/>
    </source>
</evidence>
<evidence type="ECO:0000256" key="3">
    <source>
        <dbReference type="ARBA" id="ARBA00022490"/>
    </source>
</evidence>
<dbReference type="STRING" id="319652.IV80_GL001367"/>
<dbReference type="Gene3D" id="3.40.50.510">
    <property type="entry name" value="Phosphotransferase system, mannose-type IIA component"/>
    <property type="match status" value="1"/>
</dbReference>
<dbReference type="GO" id="GO:0016773">
    <property type="term" value="F:phosphotransferase activity, alcohol group as acceptor"/>
    <property type="evidence" value="ECO:0007669"/>
    <property type="project" value="InterPro"/>
</dbReference>
<evidence type="ECO:0000313" key="10">
    <source>
        <dbReference type="EMBL" id="KRN66774.1"/>
    </source>
</evidence>
<keyword evidence="11" id="KW-1185">Reference proteome</keyword>
<dbReference type="EMBL" id="JQBR01000004">
    <property type="protein sequence ID" value="KRN66774.1"/>
    <property type="molecule type" value="Genomic_DNA"/>
</dbReference>
<dbReference type="PROSITE" id="PS51096">
    <property type="entry name" value="PTS_EIIA_TYPE_4"/>
    <property type="match status" value="1"/>
</dbReference>
<keyword evidence="8" id="KW-0418">Kinase</keyword>
<protein>
    <recommendedName>
        <fullName evidence="9">PTS EIIA type-4 domain-containing protein</fullName>
    </recommendedName>
</protein>
<dbReference type="PANTHER" id="PTHR33799">
    <property type="entry name" value="PTS PERMEASE-RELATED-RELATED"/>
    <property type="match status" value="1"/>
</dbReference>
<dbReference type="OrthoDB" id="9799827at2"/>
<evidence type="ECO:0000259" key="9">
    <source>
        <dbReference type="PROSITE" id="PS51096"/>
    </source>
</evidence>
<sequence>MIAYIVASHGELAESILKSSFMIFGAQEKIVAVNFQPGEDPEKLMQDYQKALAGFSKQDQVVLLVDLYGGTPFNVATQIVSEHAENMALLAGLNLPMLVEAYTVRDRTLSEVVMHLEATAKAGVRHLEIQDDGDGR</sequence>
<dbReference type="CDD" id="cd00006">
    <property type="entry name" value="PTS_IIA_man"/>
    <property type="match status" value="1"/>
</dbReference>
<dbReference type="InterPro" id="IPR033887">
    <property type="entry name" value="PTS_IIA_man"/>
</dbReference>
<keyword evidence="6" id="KW-0808">Transferase</keyword>
<keyword evidence="7" id="KW-0598">Phosphotransferase system</keyword>
<dbReference type="InterPro" id="IPR051471">
    <property type="entry name" value="Bacterial_PTS_sugar_comp"/>
</dbReference>
<dbReference type="PANTHER" id="PTHR33799:SF1">
    <property type="entry name" value="PTS SYSTEM MANNOSE-SPECIFIC EIIAB COMPONENT-RELATED"/>
    <property type="match status" value="1"/>
</dbReference>
<accession>A0A0R2ITC6</accession>
<dbReference type="InterPro" id="IPR004701">
    <property type="entry name" value="PTS_EIIA_man-typ"/>
</dbReference>
<evidence type="ECO:0000256" key="5">
    <source>
        <dbReference type="ARBA" id="ARBA00022597"/>
    </source>
</evidence>
<comment type="caution">
    <text evidence="10">The sequence shown here is derived from an EMBL/GenBank/DDBJ whole genome shotgun (WGS) entry which is preliminary data.</text>
</comment>
<evidence type="ECO:0000256" key="1">
    <source>
        <dbReference type="ARBA" id="ARBA00004496"/>
    </source>
</evidence>
<reference evidence="10 11" key="1">
    <citation type="journal article" date="2015" name="Genome Announc.">
        <title>Expanding the biotechnology potential of lactobacilli through comparative genomics of 213 strains and associated genera.</title>
        <authorList>
            <person name="Sun Z."/>
            <person name="Harris H.M."/>
            <person name="McCann A."/>
            <person name="Guo C."/>
            <person name="Argimon S."/>
            <person name="Zhang W."/>
            <person name="Yang X."/>
            <person name="Jeffery I.B."/>
            <person name="Cooney J.C."/>
            <person name="Kagawa T.F."/>
            <person name="Liu W."/>
            <person name="Song Y."/>
            <person name="Salvetti E."/>
            <person name="Wrobel A."/>
            <person name="Rasinkangas P."/>
            <person name="Parkhill J."/>
            <person name="Rea M.C."/>
            <person name="O'Sullivan O."/>
            <person name="Ritari J."/>
            <person name="Douillard F.P."/>
            <person name="Paul Ross R."/>
            <person name="Yang R."/>
            <person name="Briner A.E."/>
            <person name="Felis G.E."/>
            <person name="de Vos W.M."/>
            <person name="Barrangou R."/>
            <person name="Klaenhammer T.R."/>
            <person name="Caufield P.W."/>
            <person name="Cui Y."/>
            <person name="Zhang H."/>
            <person name="O'Toole P.W."/>
        </authorList>
    </citation>
    <scope>NUCLEOTIDE SEQUENCE [LARGE SCALE GENOMIC DNA]</scope>
    <source>
        <strain evidence="10 11">DSM 17757</strain>
    </source>
</reference>
<gene>
    <name evidence="10" type="ORF">IV80_GL001367</name>
</gene>
<dbReference type="GO" id="GO:0009401">
    <property type="term" value="P:phosphoenolpyruvate-dependent sugar phosphotransferase system"/>
    <property type="evidence" value="ECO:0007669"/>
    <property type="project" value="UniProtKB-KW"/>
</dbReference>
<feature type="domain" description="PTS EIIA type-4" evidence="9">
    <location>
        <begin position="1"/>
        <end position="124"/>
    </location>
</feature>